<dbReference type="eggNOG" id="COG1853">
    <property type="taxonomic scope" value="Bacteria"/>
</dbReference>
<evidence type="ECO:0000259" key="2">
    <source>
        <dbReference type="SMART" id="SM00903"/>
    </source>
</evidence>
<feature type="domain" description="Flavin reductase like" evidence="2">
    <location>
        <begin position="21"/>
        <end position="170"/>
    </location>
</feature>
<dbReference type="PANTHER" id="PTHR30466:SF1">
    <property type="entry name" value="FMN REDUCTASE (NADH) RUTF"/>
    <property type="match status" value="1"/>
</dbReference>
<accession>E4NBG7</accession>
<keyword evidence="1" id="KW-0560">Oxidoreductase</keyword>
<evidence type="ECO:0000313" key="3">
    <source>
        <dbReference type="EMBL" id="BAJ28548.1"/>
    </source>
</evidence>
<evidence type="ECO:0000256" key="1">
    <source>
        <dbReference type="ARBA" id="ARBA00023002"/>
    </source>
</evidence>
<dbReference type="AlphaFoldDB" id="E4NBG7"/>
<dbReference type="InterPro" id="IPR002563">
    <property type="entry name" value="Flavin_Rdtase-like_dom"/>
</dbReference>
<sequence length="191" mass="20458">MSAPAQAPVEPPEEVRRRRALYHLASPVAVLTVAHRGRLHGTTVSTATLVSHRPLILGASLRADSVLAELAVAEGRFSVNVLDGDQGGLARWFADSGRPEGSRQFDGLQWRHDPYTTAPLLDGALAQYTCRTAGRTPVGDHEVLLGRVVRASAEDFGVPLLSYAGGLYVGELFPVTDHSATRPSEKGKQQS</sequence>
<dbReference type="PATRIC" id="fig|452652.3.peg.2741"/>
<dbReference type="InterPro" id="IPR012349">
    <property type="entry name" value="Split_barrel_FMN-bd"/>
</dbReference>
<dbReference type="EMBL" id="AP010968">
    <property type="protein sequence ID" value="BAJ28548.1"/>
    <property type="molecule type" value="Genomic_DNA"/>
</dbReference>
<dbReference type="SUPFAM" id="SSF50475">
    <property type="entry name" value="FMN-binding split barrel"/>
    <property type="match status" value="1"/>
</dbReference>
<evidence type="ECO:0000313" key="4">
    <source>
        <dbReference type="Proteomes" id="UP000007076"/>
    </source>
</evidence>
<dbReference type="KEGG" id="ksk:KSE_27360"/>
<name>E4NBG7_KITSK</name>
<dbReference type="Gene3D" id="2.30.110.10">
    <property type="entry name" value="Electron Transport, Fmn-binding Protein, Chain A"/>
    <property type="match status" value="1"/>
</dbReference>
<dbReference type="SMART" id="SM00903">
    <property type="entry name" value="Flavin_Reduct"/>
    <property type="match status" value="1"/>
</dbReference>
<protein>
    <submittedName>
        <fullName evidence="3">Putative NADPH-flavin oxidoreductase</fullName>
    </submittedName>
</protein>
<dbReference type="HOGENOM" id="CLU_059021_1_2_11"/>
<dbReference type="GO" id="GO:0042602">
    <property type="term" value="F:riboflavin reductase (NADPH) activity"/>
    <property type="evidence" value="ECO:0007669"/>
    <property type="project" value="TreeGrafter"/>
</dbReference>
<dbReference type="STRING" id="452652.KSE_27360"/>
<dbReference type="InterPro" id="IPR050268">
    <property type="entry name" value="NADH-dep_flavin_reductase"/>
</dbReference>
<organism evidence="3 4">
    <name type="scientific">Kitasatospora setae (strain ATCC 33774 / DSM 43861 / JCM 3304 / KCC A-0304 / NBRC 14216 / KM-6054)</name>
    <name type="common">Streptomyces setae</name>
    <dbReference type="NCBI Taxonomy" id="452652"/>
    <lineage>
        <taxon>Bacteria</taxon>
        <taxon>Bacillati</taxon>
        <taxon>Actinomycetota</taxon>
        <taxon>Actinomycetes</taxon>
        <taxon>Kitasatosporales</taxon>
        <taxon>Streptomycetaceae</taxon>
        <taxon>Kitasatospora</taxon>
    </lineage>
</organism>
<dbReference type="PANTHER" id="PTHR30466">
    <property type="entry name" value="FLAVIN REDUCTASE"/>
    <property type="match status" value="1"/>
</dbReference>
<keyword evidence="4" id="KW-1185">Reference proteome</keyword>
<dbReference type="RefSeq" id="WP_014135861.1">
    <property type="nucleotide sequence ID" value="NC_016109.1"/>
</dbReference>
<dbReference type="Pfam" id="PF01613">
    <property type="entry name" value="Flavin_Reduct"/>
    <property type="match status" value="1"/>
</dbReference>
<gene>
    <name evidence="3" type="ordered locus">KSE_27360</name>
</gene>
<reference evidence="3 4" key="1">
    <citation type="journal article" date="2010" name="DNA Res.">
        <title>Genome sequence of Kitasatospora setae NBRC 14216T: an evolutionary snapshot of the family Streptomycetaceae.</title>
        <authorList>
            <person name="Ichikawa N."/>
            <person name="Oguchi A."/>
            <person name="Ikeda H."/>
            <person name="Ishikawa J."/>
            <person name="Kitani S."/>
            <person name="Watanabe Y."/>
            <person name="Nakamura S."/>
            <person name="Katano Y."/>
            <person name="Kishi E."/>
            <person name="Sasagawa M."/>
            <person name="Ankai A."/>
            <person name="Fukui S."/>
            <person name="Hashimoto Y."/>
            <person name="Kamata S."/>
            <person name="Otoguro M."/>
            <person name="Tanikawa S."/>
            <person name="Nihira T."/>
            <person name="Horinouchi S."/>
            <person name="Ohnishi Y."/>
            <person name="Hayakawa M."/>
            <person name="Kuzuyama T."/>
            <person name="Arisawa A."/>
            <person name="Nomoto F."/>
            <person name="Miura H."/>
            <person name="Takahashi Y."/>
            <person name="Fujita N."/>
        </authorList>
    </citation>
    <scope>NUCLEOTIDE SEQUENCE [LARGE SCALE GENOMIC DNA]</scope>
    <source>
        <strain evidence="4">ATCC 33774 / DSM 43861 / JCM 3304 / KCC A-0304 / NBRC 14216 / KM-6054</strain>
    </source>
</reference>
<dbReference type="Proteomes" id="UP000007076">
    <property type="component" value="Chromosome"/>
</dbReference>
<dbReference type="GO" id="GO:0010181">
    <property type="term" value="F:FMN binding"/>
    <property type="evidence" value="ECO:0007669"/>
    <property type="project" value="InterPro"/>
</dbReference>
<proteinExistence type="predicted"/>